<name>A0ABD1Q2V5_9LAMI</name>
<keyword evidence="3" id="KW-1185">Reference proteome</keyword>
<evidence type="ECO:0000256" key="1">
    <source>
        <dbReference type="SAM" id="MobiDB-lite"/>
    </source>
</evidence>
<evidence type="ECO:0000313" key="2">
    <source>
        <dbReference type="EMBL" id="KAL2469494.1"/>
    </source>
</evidence>
<accession>A0ABD1Q2V5</accession>
<evidence type="ECO:0000313" key="3">
    <source>
        <dbReference type="Proteomes" id="UP001604336"/>
    </source>
</evidence>
<dbReference type="AlphaFoldDB" id="A0ABD1Q2V5"/>
<sequence>MMAVQIDIDGSDGGCGSKAANNGGDGNFDVNGSNGGGNRRQNNLSLDGDESRSQREWEMAEWNGVSTYRVCKFELGFWWSLACGMPIAIWDSSTRNLGGNGLGLK</sequence>
<gene>
    <name evidence="2" type="ORF">Adt_37630</name>
</gene>
<protein>
    <submittedName>
        <fullName evidence="2">Uncharacterized protein</fullName>
    </submittedName>
</protein>
<proteinExistence type="predicted"/>
<organism evidence="2 3">
    <name type="scientific">Abeliophyllum distichum</name>
    <dbReference type="NCBI Taxonomy" id="126358"/>
    <lineage>
        <taxon>Eukaryota</taxon>
        <taxon>Viridiplantae</taxon>
        <taxon>Streptophyta</taxon>
        <taxon>Embryophyta</taxon>
        <taxon>Tracheophyta</taxon>
        <taxon>Spermatophyta</taxon>
        <taxon>Magnoliopsida</taxon>
        <taxon>eudicotyledons</taxon>
        <taxon>Gunneridae</taxon>
        <taxon>Pentapetalae</taxon>
        <taxon>asterids</taxon>
        <taxon>lamiids</taxon>
        <taxon>Lamiales</taxon>
        <taxon>Oleaceae</taxon>
        <taxon>Forsythieae</taxon>
        <taxon>Abeliophyllum</taxon>
    </lineage>
</organism>
<reference evidence="3" key="1">
    <citation type="submission" date="2024-07" db="EMBL/GenBank/DDBJ databases">
        <title>Two chromosome-level genome assemblies of Korean endemic species Abeliophyllum distichum and Forsythia ovata (Oleaceae).</title>
        <authorList>
            <person name="Jang H."/>
        </authorList>
    </citation>
    <scope>NUCLEOTIDE SEQUENCE [LARGE SCALE GENOMIC DNA]</scope>
</reference>
<dbReference type="Proteomes" id="UP001604336">
    <property type="component" value="Unassembled WGS sequence"/>
</dbReference>
<comment type="caution">
    <text evidence="2">The sequence shown here is derived from an EMBL/GenBank/DDBJ whole genome shotgun (WGS) entry which is preliminary data.</text>
</comment>
<dbReference type="EMBL" id="JBFOLK010000012">
    <property type="protein sequence ID" value="KAL2469494.1"/>
    <property type="molecule type" value="Genomic_DNA"/>
</dbReference>
<feature type="region of interest" description="Disordered" evidence="1">
    <location>
        <begin position="1"/>
        <end position="53"/>
    </location>
</feature>